<dbReference type="PANTHER" id="PTHR23426:SF65">
    <property type="entry name" value="FERREDOXIN-2, MITOCHONDRIAL"/>
    <property type="match status" value="1"/>
</dbReference>
<name>A0A8C2FYU1_CYPCA</name>
<dbReference type="GO" id="GO:0046872">
    <property type="term" value="F:metal ion binding"/>
    <property type="evidence" value="ECO:0007669"/>
    <property type="project" value="UniProtKB-KW"/>
</dbReference>
<evidence type="ECO:0000256" key="2">
    <source>
        <dbReference type="ARBA" id="ARBA00022723"/>
    </source>
</evidence>
<dbReference type="Ensembl" id="ENSCCRT00020066498.1">
    <property type="protein sequence ID" value="ENSCCRP00020060367.1"/>
    <property type="gene ID" value="ENSCCRG00020028563.1"/>
</dbReference>
<evidence type="ECO:0000313" key="7">
    <source>
        <dbReference type="Ensembl" id="ENSCCRP00020060367.1"/>
    </source>
</evidence>
<dbReference type="GO" id="GO:0009055">
    <property type="term" value="F:electron transfer activity"/>
    <property type="evidence" value="ECO:0007669"/>
    <property type="project" value="TreeGrafter"/>
</dbReference>
<organism evidence="7 8">
    <name type="scientific">Cyprinus carpio</name>
    <name type="common">Common carp</name>
    <dbReference type="NCBI Taxonomy" id="7962"/>
    <lineage>
        <taxon>Eukaryota</taxon>
        <taxon>Metazoa</taxon>
        <taxon>Chordata</taxon>
        <taxon>Craniata</taxon>
        <taxon>Vertebrata</taxon>
        <taxon>Euteleostomi</taxon>
        <taxon>Actinopterygii</taxon>
        <taxon>Neopterygii</taxon>
        <taxon>Teleostei</taxon>
        <taxon>Ostariophysi</taxon>
        <taxon>Cypriniformes</taxon>
        <taxon>Cyprinidae</taxon>
        <taxon>Cyprininae</taxon>
        <taxon>Cyprinus</taxon>
    </lineage>
</organism>
<accession>A0A8C2FYU1</accession>
<dbReference type="GO" id="GO:0005739">
    <property type="term" value="C:mitochondrion"/>
    <property type="evidence" value="ECO:0007669"/>
    <property type="project" value="TreeGrafter"/>
</dbReference>
<dbReference type="GO" id="GO:0051537">
    <property type="term" value="F:2 iron, 2 sulfur cluster binding"/>
    <property type="evidence" value="ECO:0007669"/>
    <property type="project" value="UniProtKB-KW"/>
</dbReference>
<comment type="cofactor">
    <cofactor evidence="6">
        <name>[2Fe-2S] cluster</name>
        <dbReference type="ChEBI" id="CHEBI:190135"/>
    </cofactor>
</comment>
<dbReference type="InterPro" id="IPR036010">
    <property type="entry name" value="2Fe-2S_ferredoxin-like_sf"/>
</dbReference>
<keyword evidence="2" id="KW-0479">Metal-binding</keyword>
<dbReference type="Proteomes" id="UP000694701">
    <property type="component" value="Unplaced"/>
</dbReference>
<dbReference type="InterPro" id="IPR012675">
    <property type="entry name" value="Beta-grasp_dom_sf"/>
</dbReference>
<reference evidence="7" key="1">
    <citation type="submission" date="2025-08" db="UniProtKB">
        <authorList>
            <consortium name="Ensembl"/>
        </authorList>
    </citation>
    <scope>IDENTIFICATION</scope>
</reference>
<dbReference type="Gene3D" id="3.10.20.30">
    <property type="match status" value="1"/>
</dbReference>
<evidence type="ECO:0000256" key="6">
    <source>
        <dbReference type="ARBA" id="ARBA00034078"/>
    </source>
</evidence>
<dbReference type="SUPFAM" id="SSF54292">
    <property type="entry name" value="2Fe-2S ferredoxin-like"/>
    <property type="match status" value="1"/>
</dbReference>
<proteinExistence type="predicted"/>
<dbReference type="AlphaFoldDB" id="A0A8C2FYU1"/>
<dbReference type="PANTHER" id="PTHR23426">
    <property type="entry name" value="FERREDOXIN/ADRENODOXIN"/>
    <property type="match status" value="1"/>
</dbReference>
<evidence type="ECO:0000256" key="4">
    <source>
        <dbReference type="ARBA" id="ARBA00023014"/>
    </source>
</evidence>
<dbReference type="InterPro" id="IPR001055">
    <property type="entry name" value="Adrenodoxin-like"/>
</dbReference>
<dbReference type="GO" id="GO:0140647">
    <property type="term" value="P:P450-containing electron transport chain"/>
    <property type="evidence" value="ECO:0007669"/>
    <property type="project" value="InterPro"/>
</dbReference>
<keyword evidence="4" id="KW-0411">Iron-sulfur</keyword>
<keyword evidence="1" id="KW-0001">2Fe-2S</keyword>
<evidence type="ECO:0000256" key="1">
    <source>
        <dbReference type="ARBA" id="ARBA00022714"/>
    </source>
</evidence>
<evidence type="ECO:0000256" key="5">
    <source>
        <dbReference type="ARBA" id="ARBA00032838"/>
    </source>
</evidence>
<evidence type="ECO:0000256" key="3">
    <source>
        <dbReference type="ARBA" id="ARBA00023004"/>
    </source>
</evidence>
<sequence length="129" mass="14148">MAASAAVRSAVSLTQRFVRVSPDCSICPLYRLNACTGATDGFTAPSRRLRTSLGVWQSGDSSSPEEEERECASLVSCREDDMLDMAPMLQENSRLGCQIVLTPELDGMELTLPKVTRNFYVDGHLPKPH</sequence>
<keyword evidence="3" id="KW-0408">Iron</keyword>
<protein>
    <recommendedName>
        <fullName evidence="5">Adrenodoxin-like protein</fullName>
    </recommendedName>
</protein>
<evidence type="ECO:0000313" key="8">
    <source>
        <dbReference type="Proteomes" id="UP000694701"/>
    </source>
</evidence>